<dbReference type="STRING" id="796937.HMPREF9630_01433"/>
<dbReference type="SUPFAM" id="SSF52540">
    <property type="entry name" value="P-loop containing nucleoside triphosphate hydrolases"/>
    <property type="match status" value="1"/>
</dbReference>
<dbReference type="GO" id="GO:0016887">
    <property type="term" value="F:ATP hydrolysis activity"/>
    <property type="evidence" value="ECO:0007669"/>
    <property type="project" value="InterPro"/>
</dbReference>
<dbReference type="PROSITE" id="PS50893">
    <property type="entry name" value="ABC_TRANSPORTER_2"/>
    <property type="match status" value="1"/>
</dbReference>
<dbReference type="Gene3D" id="3.40.50.300">
    <property type="entry name" value="P-loop containing nucleotide triphosphate hydrolases"/>
    <property type="match status" value="1"/>
</dbReference>
<dbReference type="AlphaFoldDB" id="G9XCV4"/>
<dbReference type="HOGENOM" id="CLU_000604_1_2_9"/>
<dbReference type="PANTHER" id="PTHR42939:SF3">
    <property type="entry name" value="ABC TRANSPORTER ATP-BINDING COMPONENT"/>
    <property type="match status" value="1"/>
</dbReference>
<dbReference type="RefSeq" id="WP_009529600.1">
    <property type="nucleotide sequence ID" value="NZ_JBQMYE010000031.1"/>
</dbReference>
<dbReference type="GO" id="GO:0005524">
    <property type="term" value="F:ATP binding"/>
    <property type="evidence" value="ECO:0007669"/>
    <property type="project" value="UniProtKB-KW"/>
</dbReference>
<evidence type="ECO:0000259" key="4">
    <source>
        <dbReference type="PROSITE" id="PS50893"/>
    </source>
</evidence>
<name>G9XCV4_9FIRM</name>
<keyword evidence="3" id="KW-0067">ATP-binding</keyword>
<accession>G9XCV4</accession>
<comment type="caution">
    <text evidence="5">The sequence shown here is derived from an EMBL/GenBank/DDBJ whole genome shotgun (WGS) entry which is preliminary data.</text>
</comment>
<proteinExistence type="predicted"/>
<dbReference type="Pfam" id="PF00005">
    <property type="entry name" value="ABC_tran"/>
    <property type="match status" value="1"/>
</dbReference>
<dbReference type="InterPro" id="IPR027417">
    <property type="entry name" value="P-loop_NTPase"/>
</dbReference>
<dbReference type="Proteomes" id="UP000003379">
    <property type="component" value="Unassembled WGS sequence"/>
</dbReference>
<gene>
    <name evidence="5" type="ORF">HMPREF9628_01681</name>
</gene>
<dbReference type="PANTHER" id="PTHR42939">
    <property type="entry name" value="ABC TRANSPORTER ATP-BINDING PROTEIN ALBC-RELATED"/>
    <property type="match status" value="1"/>
</dbReference>
<evidence type="ECO:0000256" key="1">
    <source>
        <dbReference type="ARBA" id="ARBA00022448"/>
    </source>
</evidence>
<reference evidence="5 6" key="1">
    <citation type="submission" date="2011-08" db="EMBL/GenBank/DDBJ databases">
        <title>The Genome Sequence of Eubacteriaceae bacterium CM5.</title>
        <authorList>
            <consortium name="The Broad Institute Genome Sequencing Platform"/>
            <person name="Earl A."/>
            <person name="Ward D."/>
            <person name="Feldgarden M."/>
            <person name="Gevers D."/>
            <person name="Sizova M."/>
            <person name="Hazen A."/>
            <person name="Epstein S."/>
            <person name="Young S.K."/>
            <person name="Zeng Q."/>
            <person name="Gargeya S."/>
            <person name="Fitzgerald M."/>
            <person name="Haas B."/>
            <person name="Abouelleil A."/>
            <person name="Alvarado L."/>
            <person name="Arachchi H.M."/>
            <person name="Berlin A."/>
            <person name="Brown A."/>
            <person name="Chapman S.B."/>
            <person name="Chen Z."/>
            <person name="Dunbar C."/>
            <person name="Freedman E."/>
            <person name="Gearin G."/>
            <person name="Gellesch M."/>
            <person name="Goldberg J."/>
            <person name="Griggs A."/>
            <person name="Gujja S."/>
            <person name="Heiman D."/>
            <person name="Howarth C."/>
            <person name="Larson L."/>
            <person name="Lui A."/>
            <person name="MacDonald P.J.P."/>
            <person name="Montmayeur A."/>
            <person name="Murphy C."/>
            <person name="Neiman D."/>
            <person name="Pearson M."/>
            <person name="Priest M."/>
            <person name="Roberts A."/>
            <person name="Saif S."/>
            <person name="Shea T."/>
            <person name="Shenoy N."/>
            <person name="Sisk P."/>
            <person name="Stolte C."/>
            <person name="Sykes S."/>
            <person name="Wortman J."/>
            <person name="Nusbaum C."/>
            <person name="Birren B."/>
        </authorList>
    </citation>
    <scope>NUCLEOTIDE SEQUENCE [LARGE SCALE GENOMIC DNA]</scope>
    <source>
        <strain evidence="5 6">CM5</strain>
    </source>
</reference>
<dbReference type="InterPro" id="IPR003593">
    <property type="entry name" value="AAA+_ATPase"/>
</dbReference>
<dbReference type="InterPro" id="IPR003439">
    <property type="entry name" value="ABC_transporter-like_ATP-bd"/>
</dbReference>
<dbReference type="InterPro" id="IPR051782">
    <property type="entry name" value="ABC_Transporter_VariousFunc"/>
</dbReference>
<dbReference type="EMBL" id="AFZG01000026">
    <property type="protein sequence ID" value="EHL19208.1"/>
    <property type="molecule type" value="Genomic_DNA"/>
</dbReference>
<dbReference type="SMART" id="SM00382">
    <property type="entry name" value="AAA"/>
    <property type="match status" value="1"/>
</dbReference>
<sequence>MIIGENVSKSYDVLPVIKDINIQLKENSIYGLIGANGAGKTTLIKTLCGIYIPDFGSVKLFDKDVYSCNEIRENIAYVPDSIMFYNNFTVKDMKNFYKSIYRNWDEKRYQTLREVFTFSDKKRIKHLSKGMKTQLSLLIALSCMPKVILMDEPTSGLDPFIRKEVLNLIVQDVSSRGTSVLISTHNISELEQICDRVGFMNKGELKIQEEMEDLKYKFKKLQIAFSEEMSEEFKKEFNPKITNKYGKVYEIVVDMDFEMFKSNAQKYSPILLEKLDMTLEEIFLFKMGGDNNVKQITI</sequence>
<keyword evidence="1" id="KW-0813">Transport</keyword>
<dbReference type="CDD" id="cd03230">
    <property type="entry name" value="ABC_DR_subfamily_A"/>
    <property type="match status" value="1"/>
</dbReference>
<keyword evidence="2" id="KW-0547">Nucleotide-binding</keyword>
<feature type="domain" description="ABC transporter" evidence="4">
    <location>
        <begin position="2"/>
        <end position="227"/>
    </location>
</feature>
<evidence type="ECO:0000313" key="5">
    <source>
        <dbReference type="EMBL" id="EHL19208.1"/>
    </source>
</evidence>
<protein>
    <recommendedName>
        <fullName evidence="4">ABC transporter domain-containing protein</fullName>
    </recommendedName>
</protein>
<evidence type="ECO:0000256" key="2">
    <source>
        <dbReference type="ARBA" id="ARBA00022741"/>
    </source>
</evidence>
<evidence type="ECO:0000313" key="6">
    <source>
        <dbReference type="Proteomes" id="UP000003379"/>
    </source>
</evidence>
<dbReference type="PATRIC" id="fig|796940.3.peg.1112"/>
<evidence type="ECO:0000256" key="3">
    <source>
        <dbReference type="ARBA" id="ARBA00022840"/>
    </source>
</evidence>
<organism evidence="5 6">
    <name type="scientific">Peptoanaerobacter stomatis</name>
    <dbReference type="NCBI Taxonomy" id="796937"/>
    <lineage>
        <taxon>Bacteria</taxon>
        <taxon>Bacillati</taxon>
        <taxon>Bacillota</taxon>
        <taxon>Clostridia</taxon>
        <taxon>Peptostreptococcales</taxon>
        <taxon>Filifactoraceae</taxon>
        <taxon>Peptoanaerobacter</taxon>
    </lineage>
</organism>